<dbReference type="InterPro" id="IPR021301">
    <property type="entry name" value="DUF2779"/>
</dbReference>
<organism evidence="2 3">
    <name type="scientific">Winogradskyella vincentii</name>
    <dbReference type="NCBI Taxonomy" id="2877122"/>
    <lineage>
        <taxon>Bacteria</taxon>
        <taxon>Pseudomonadati</taxon>
        <taxon>Bacteroidota</taxon>
        <taxon>Flavobacteriia</taxon>
        <taxon>Flavobacteriales</taxon>
        <taxon>Flavobacteriaceae</taxon>
        <taxon>Winogradskyella</taxon>
    </lineage>
</organism>
<evidence type="ECO:0000259" key="1">
    <source>
        <dbReference type="Pfam" id="PF11074"/>
    </source>
</evidence>
<dbReference type="EMBL" id="JAIUJS010000001">
    <property type="protein sequence ID" value="MCA0151926.1"/>
    <property type="molecule type" value="Genomic_DNA"/>
</dbReference>
<dbReference type="Pfam" id="PF11074">
    <property type="entry name" value="DUF2779"/>
    <property type="match status" value="1"/>
</dbReference>
<sequence length="492" mass="56351">MSKSRLSKSTFIRGLQCEKSLYLYKHQYRLKDPTPSSLQAVFDQGTNIGLLAQELFPNGADASPENHFKMFESVRKTQKFISQGESIIYEATFLYNNVLAALDILVKDNDGWKAYEVKSSTKVSETYIKDAAIQYHTITNSGVDLKDISIVHINNQYTREGELDIHQLFTIESVYDQVLEFLPRIPNEVRRLKNVIESSEIPNVDIGPHCSDPYDCDFKGTCWKHIPDYSVFNISRLNKDKKFDLYNQGVITLDDIDLSQTDLNPNQLLQVQSEVNGTTHIDIEEIRNFTNGLIYPLYFLDFETIGPAVPKYNGSRPYQQLVFQYSLHIQETLTSVIEHREYLADPSQDPRIGFIEQLIEDCGTSGDILVYNIGFERGKLNDLIDVFPEFSNELLGIVNRLKDLMIPFQQKWYYTPEMKGSYSIKYVLPALVPELSYNDLDIKEGGTASNTFLSMVNGTFAGDVEETRNQLLEYCKLDTFAMVKILEKLLLI</sequence>
<dbReference type="InterPro" id="IPR012337">
    <property type="entry name" value="RNaseH-like_sf"/>
</dbReference>
<dbReference type="Proteomes" id="UP001198402">
    <property type="component" value="Unassembled WGS sequence"/>
</dbReference>
<evidence type="ECO:0000313" key="3">
    <source>
        <dbReference type="Proteomes" id="UP001198402"/>
    </source>
</evidence>
<keyword evidence="3" id="KW-1185">Reference proteome</keyword>
<name>A0ABS7XX28_9FLAO</name>
<dbReference type="RefSeq" id="WP_069674096.1">
    <property type="nucleotide sequence ID" value="NZ_JAIUJS010000001.1"/>
</dbReference>
<evidence type="ECO:0000313" key="2">
    <source>
        <dbReference type="EMBL" id="MCA0151926.1"/>
    </source>
</evidence>
<gene>
    <name evidence="2" type="ORF">LBV24_01780</name>
</gene>
<accession>A0ABS7XX28</accession>
<protein>
    <submittedName>
        <fullName evidence="2">DUF2779 domain-containing protein</fullName>
    </submittedName>
</protein>
<comment type="caution">
    <text evidence="2">The sequence shown here is derived from an EMBL/GenBank/DDBJ whole genome shotgun (WGS) entry which is preliminary data.</text>
</comment>
<reference evidence="3" key="1">
    <citation type="submission" date="2023-07" db="EMBL/GenBank/DDBJ databases">
        <authorList>
            <person name="Yue Y."/>
        </authorList>
    </citation>
    <scope>NUCLEOTIDE SEQUENCE [LARGE SCALE GENOMIC DNA]</scope>
    <source>
        <strain evidence="3">2Y89</strain>
    </source>
</reference>
<dbReference type="SUPFAM" id="SSF53098">
    <property type="entry name" value="Ribonuclease H-like"/>
    <property type="match status" value="1"/>
</dbReference>
<feature type="domain" description="DUF2779" evidence="1">
    <location>
        <begin position="298"/>
        <end position="423"/>
    </location>
</feature>
<proteinExistence type="predicted"/>